<evidence type="ECO:0000256" key="4">
    <source>
        <dbReference type="ARBA" id="ARBA00022536"/>
    </source>
</evidence>
<feature type="domain" description="Kringle" evidence="15">
    <location>
        <begin position="454"/>
        <end position="525"/>
    </location>
</feature>
<evidence type="ECO:0000313" key="17">
    <source>
        <dbReference type="Proteomes" id="UP000838412"/>
    </source>
</evidence>
<evidence type="ECO:0000259" key="14">
    <source>
        <dbReference type="PROSITE" id="PS50026"/>
    </source>
</evidence>
<dbReference type="InterPro" id="IPR024731">
    <property type="entry name" value="NELL2-like_EGF"/>
</dbReference>
<dbReference type="InterPro" id="IPR008979">
    <property type="entry name" value="Galactose-bd-like_sf"/>
</dbReference>
<dbReference type="PRINTS" id="PR00018">
    <property type="entry name" value="KRINGLE"/>
</dbReference>
<dbReference type="PROSITE" id="PS50026">
    <property type="entry name" value="EGF_3"/>
    <property type="match status" value="3"/>
</dbReference>
<gene>
    <name evidence="16" type="primary">EGF</name>
    <name evidence="16" type="ORF">BLAG_LOCUS26093</name>
</gene>
<proteinExistence type="inferred from homology"/>
<keyword evidence="11 13" id="KW-1015">Disulfide bond</keyword>
<dbReference type="Gene3D" id="2.10.25.10">
    <property type="entry name" value="Laminin"/>
    <property type="match status" value="4"/>
</dbReference>
<keyword evidence="7" id="KW-0732">Signal</keyword>
<reference evidence="16" key="1">
    <citation type="submission" date="2022-01" db="EMBL/GenBank/DDBJ databases">
        <authorList>
            <person name="Braso-Vives M."/>
        </authorList>
    </citation>
    <scope>NUCLEOTIDE SEQUENCE</scope>
</reference>
<dbReference type="GO" id="GO:0010185">
    <property type="term" value="P:regulation of cellular defense response"/>
    <property type="evidence" value="ECO:0007669"/>
    <property type="project" value="UniProtKB-ARBA"/>
</dbReference>
<dbReference type="AlphaFoldDB" id="A0A8S4MNQ7"/>
<dbReference type="InterPro" id="IPR000742">
    <property type="entry name" value="EGF"/>
</dbReference>
<dbReference type="PANTHER" id="PTHR45713:SF15">
    <property type="entry name" value="F5_8 TYPE C DOMAIN-CONTAINING PROTEIN"/>
    <property type="match status" value="1"/>
</dbReference>
<keyword evidence="4 12" id="KW-0245">EGF-like domain</keyword>
<evidence type="ECO:0000256" key="13">
    <source>
        <dbReference type="PROSITE-ProRule" id="PRU00121"/>
    </source>
</evidence>
<dbReference type="Pfam" id="PF00051">
    <property type="entry name" value="Kringle"/>
    <property type="match status" value="1"/>
</dbReference>
<dbReference type="SUPFAM" id="SSF49785">
    <property type="entry name" value="Galactose-binding domain-like"/>
    <property type="match status" value="2"/>
</dbReference>
<evidence type="ECO:0000259" key="15">
    <source>
        <dbReference type="PROSITE" id="PS50070"/>
    </source>
</evidence>
<keyword evidence="10" id="KW-0106">Calcium</keyword>
<sequence>MFGKPSRTVMGDINGCDPNPCSPDAQCTDFPAPGTGANCTCNTGYEGDGDTCSDINGCDPNPCDPNAQCTDIPAPGTGATCACNTEYEGDGDTCIPDVDECADGTDNCHDNATCTNTDGSFTCACNDGYGGDGVNCAVNWAFGKTATQSSNLVILGEDLRPWKAVDGSRATNPGACTLTELEYKPWWKVDLSGTYGVHRVSILNSGLFFNNFMVRVGPNEDLAQNDQCGETYTDTPTDGQTIVVYCNPPMSGRYVSVQVLGQEDHLSLCEVEVFGEPDVDECADNNGGCGGICTNNVGSFSCSCYEDLVLKEDGLTCDVNLAFGKTATQSSDPINEAVDPGKAVDGSRVTDVLSGCASTQLEYQPWWKVDGPVRKLHSLQGERLKYFMVRVGPNEDFALNDQCGETYTDTPTDGQTIDVYCNPAISGRYVSVQLIERTDFLTLCEVEVFGETGDCQVGDGASYLGTVSVTETGKSCRSWDSNWINDFPSSGLVENYCRNPDGERGVWCFTTNPDTGWELCDVPVCGKV</sequence>
<dbReference type="Pfam" id="PF22633">
    <property type="entry name" value="F5_F8_type_C_2"/>
    <property type="match status" value="1"/>
</dbReference>
<dbReference type="Gene3D" id="2.40.20.10">
    <property type="entry name" value="Plasminogen Kringle 4"/>
    <property type="match status" value="1"/>
</dbReference>
<dbReference type="InterPro" id="IPR006585">
    <property type="entry name" value="FTP1"/>
</dbReference>
<dbReference type="SMART" id="SM00607">
    <property type="entry name" value="FTP"/>
    <property type="match status" value="2"/>
</dbReference>
<comment type="similarity">
    <text evidence="2">Belongs to the fucolectin family.</text>
</comment>
<dbReference type="InterPro" id="IPR018056">
    <property type="entry name" value="Kringle_CS"/>
</dbReference>
<evidence type="ECO:0000313" key="16">
    <source>
        <dbReference type="EMBL" id="CAH1277274.1"/>
    </source>
</evidence>
<dbReference type="SUPFAM" id="SSF57440">
    <property type="entry name" value="Kringle-like"/>
    <property type="match status" value="1"/>
</dbReference>
<comment type="function">
    <text evidence="1">Acts as a defensive agent. Recognizes blood group fucosylated oligosaccharides including A, B, H and Lewis B-type antigens. Does not recognize Lewis A antigen and has low affinity for monovalent haptens.</text>
</comment>
<dbReference type="InterPro" id="IPR009030">
    <property type="entry name" value="Growth_fac_rcpt_cys_sf"/>
</dbReference>
<keyword evidence="8" id="KW-0430">Lectin</keyword>
<feature type="disulfide bond" evidence="13">
    <location>
        <begin position="497"/>
        <end position="520"/>
    </location>
</feature>
<accession>A0A8S4MNQ7</accession>
<dbReference type="InterPro" id="IPR051941">
    <property type="entry name" value="BG_Antigen-Binding_Lectin"/>
</dbReference>
<dbReference type="OrthoDB" id="547680at2759"/>
<protein>
    <submittedName>
        <fullName evidence="16">EGF protein</fullName>
    </submittedName>
</protein>
<keyword evidence="9" id="KW-0677">Repeat</keyword>
<dbReference type="CDD" id="cd00108">
    <property type="entry name" value="KR"/>
    <property type="match status" value="1"/>
</dbReference>
<organism evidence="16 17">
    <name type="scientific">Branchiostoma lanceolatum</name>
    <name type="common">Common lancelet</name>
    <name type="synonym">Amphioxus lanceolatum</name>
    <dbReference type="NCBI Taxonomy" id="7740"/>
    <lineage>
        <taxon>Eukaryota</taxon>
        <taxon>Metazoa</taxon>
        <taxon>Chordata</taxon>
        <taxon>Cephalochordata</taxon>
        <taxon>Leptocardii</taxon>
        <taxon>Amphioxiformes</taxon>
        <taxon>Branchiostomatidae</taxon>
        <taxon>Branchiostoma</taxon>
    </lineage>
</organism>
<dbReference type="PROSITE" id="PS50070">
    <property type="entry name" value="KRINGLE_2"/>
    <property type="match status" value="1"/>
</dbReference>
<comment type="subunit">
    <text evidence="3">Homotrimer.</text>
</comment>
<dbReference type="Pfam" id="PF12947">
    <property type="entry name" value="EGF_3"/>
    <property type="match status" value="1"/>
</dbReference>
<feature type="domain" description="EGF-like" evidence="14">
    <location>
        <begin position="54"/>
        <end position="95"/>
    </location>
</feature>
<dbReference type="InterPro" id="IPR000001">
    <property type="entry name" value="Kringle"/>
</dbReference>
<dbReference type="PROSITE" id="PS01187">
    <property type="entry name" value="EGF_CA"/>
    <property type="match status" value="2"/>
</dbReference>
<comment type="caution">
    <text evidence="16">The sequence shown here is derived from an EMBL/GenBank/DDBJ whole genome shotgun (WGS) entry which is preliminary data.</text>
</comment>
<evidence type="ECO:0000256" key="11">
    <source>
        <dbReference type="ARBA" id="ARBA00023157"/>
    </source>
</evidence>
<name>A0A8S4MNQ7_BRALA</name>
<dbReference type="SMART" id="SM00179">
    <property type="entry name" value="EGF_CA"/>
    <property type="match status" value="4"/>
</dbReference>
<dbReference type="PROSITE" id="PS00010">
    <property type="entry name" value="ASX_HYDROXYL"/>
    <property type="match status" value="1"/>
</dbReference>
<dbReference type="FunFam" id="2.10.25.10:FF:000038">
    <property type="entry name" value="Fibrillin 2"/>
    <property type="match status" value="1"/>
</dbReference>
<dbReference type="Pfam" id="PF14670">
    <property type="entry name" value="FXa_inhibition"/>
    <property type="match status" value="1"/>
</dbReference>
<evidence type="ECO:0000256" key="2">
    <source>
        <dbReference type="ARBA" id="ARBA00010147"/>
    </source>
</evidence>
<dbReference type="InterPro" id="IPR000152">
    <property type="entry name" value="EGF-type_Asp/Asn_hydroxyl_site"/>
</dbReference>
<keyword evidence="5 13" id="KW-0420">Kringle</keyword>
<dbReference type="GO" id="GO:0005509">
    <property type="term" value="F:calcium ion binding"/>
    <property type="evidence" value="ECO:0007669"/>
    <property type="project" value="InterPro"/>
</dbReference>
<dbReference type="CDD" id="cd00054">
    <property type="entry name" value="EGF_CA"/>
    <property type="match status" value="2"/>
</dbReference>
<dbReference type="SMR" id="A0A8S4MNQ7"/>
<evidence type="ECO:0000256" key="12">
    <source>
        <dbReference type="PROSITE-ProRule" id="PRU00076"/>
    </source>
</evidence>
<evidence type="ECO:0000256" key="1">
    <source>
        <dbReference type="ARBA" id="ARBA00002219"/>
    </source>
</evidence>
<dbReference type="PROSITE" id="PS00021">
    <property type="entry name" value="KRINGLE_1"/>
    <property type="match status" value="1"/>
</dbReference>
<keyword evidence="17" id="KW-1185">Reference proteome</keyword>
<dbReference type="InterPro" id="IPR038178">
    <property type="entry name" value="Kringle_sf"/>
</dbReference>
<dbReference type="Gene3D" id="2.60.120.260">
    <property type="entry name" value="Galactose-binding domain-like"/>
    <property type="match status" value="2"/>
</dbReference>
<dbReference type="GO" id="GO:0042806">
    <property type="term" value="F:fucose binding"/>
    <property type="evidence" value="ECO:0007669"/>
    <property type="project" value="UniProtKB-ARBA"/>
</dbReference>
<dbReference type="InterPro" id="IPR001881">
    <property type="entry name" value="EGF-like_Ca-bd_dom"/>
</dbReference>
<dbReference type="InterPro" id="IPR018097">
    <property type="entry name" value="EGF_Ca-bd_CS"/>
</dbReference>
<dbReference type="PROSITE" id="PS01186">
    <property type="entry name" value="EGF_2"/>
    <property type="match status" value="2"/>
</dbReference>
<dbReference type="SUPFAM" id="SSF57184">
    <property type="entry name" value="Growth factor receptor domain"/>
    <property type="match status" value="1"/>
</dbReference>
<evidence type="ECO:0000256" key="8">
    <source>
        <dbReference type="ARBA" id="ARBA00022734"/>
    </source>
</evidence>
<dbReference type="GO" id="GO:0001868">
    <property type="term" value="P:regulation of complement activation, lectin pathway"/>
    <property type="evidence" value="ECO:0007669"/>
    <property type="project" value="UniProtKB-ARBA"/>
</dbReference>
<dbReference type="Proteomes" id="UP000838412">
    <property type="component" value="Unassembled WGS sequence"/>
</dbReference>
<dbReference type="SMART" id="SM00181">
    <property type="entry name" value="EGF"/>
    <property type="match status" value="4"/>
</dbReference>
<comment type="caution">
    <text evidence="12">Lacks conserved residue(s) required for the propagation of feature annotation.</text>
</comment>
<evidence type="ECO:0000256" key="5">
    <source>
        <dbReference type="ARBA" id="ARBA00022572"/>
    </source>
</evidence>
<evidence type="ECO:0000256" key="3">
    <source>
        <dbReference type="ARBA" id="ARBA00011233"/>
    </source>
</evidence>
<dbReference type="SMART" id="SM00130">
    <property type="entry name" value="KR"/>
    <property type="match status" value="1"/>
</dbReference>
<dbReference type="PANTHER" id="PTHR45713">
    <property type="entry name" value="FTP DOMAIN-CONTAINING PROTEIN"/>
    <property type="match status" value="1"/>
</dbReference>
<dbReference type="InterPro" id="IPR013806">
    <property type="entry name" value="Kringle-like"/>
</dbReference>
<evidence type="ECO:0000256" key="6">
    <source>
        <dbReference type="ARBA" id="ARBA00022723"/>
    </source>
</evidence>
<keyword evidence="6" id="KW-0479">Metal-binding</keyword>
<evidence type="ECO:0000256" key="10">
    <source>
        <dbReference type="ARBA" id="ARBA00022837"/>
    </source>
</evidence>
<feature type="domain" description="EGF-like" evidence="14">
    <location>
        <begin position="12"/>
        <end position="53"/>
    </location>
</feature>
<dbReference type="SUPFAM" id="SSF57196">
    <property type="entry name" value="EGF/Laminin"/>
    <property type="match status" value="1"/>
</dbReference>
<feature type="domain" description="EGF-like" evidence="14">
    <location>
        <begin position="97"/>
        <end position="137"/>
    </location>
</feature>
<evidence type="ECO:0000256" key="9">
    <source>
        <dbReference type="ARBA" id="ARBA00022737"/>
    </source>
</evidence>
<evidence type="ECO:0000256" key="7">
    <source>
        <dbReference type="ARBA" id="ARBA00022729"/>
    </source>
</evidence>
<dbReference type="EMBL" id="CAKMNS010000230">
    <property type="protein sequence ID" value="CAH1277274.1"/>
    <property type="molecule type" value="Genomic_DNA"/>
</dbReference>